<dbReference type="SUPFAM" id="SSF49879">
    <property type="entry name" value="SMAD/FHA domain"/>
    <property type="match status" value="1"/>
</dbReference>
<dbReference type="Pfam" id="PF03166">
    <property type="entry name" value="MH2"/>
    <property type="match status" value="1"/>
</dbReference>
<feature type="domain" description="MH2" evidence="1">
    <location>
        <begin position="21"/>
        <end position="222"/>
    </location>
</feature>
<dbReference type="WBParaSite" id="SMUV_0000283101-mRNA-1">
    <property type="protein sequence ID" value="SMUV_0000283101-mRNA-1"/>
    <property type="gene ID" value="SMUV_0000283101"/>
</dbReference>
<dbReference type="GO" id="GO:0006355">
    <property type="term" value="P:regulation of DNA-templated transcription"/>
    <property type="evidence" value="ECO:0007669"/>
    <property type="project" value="InterPro"/>
</dbReference>
<accession>A0A0N5AF01</accession>
<dbReference type="PANTHER" id="PTHR22742:SF2">
    <property type="entry name" value="EXPANSION, ISOFORM A-RELATED"/>
    <property type="match status" value="1"/>
</dbReference>
<dbReference type="InterPro" id="IPR001132">
    <property type="entry name" value="SMAD_dom_Dwarfin-type"/>
</dbReference>
<dbReference type="SMART" id="SM00524">
    <property type="entry name" value="DWB"/>
    <property type="match status" value="1"/>
</dbReference>
<organism evidence="2 3">
    <name type="scientific">Syphacia muris</name>
    <dbReference type="NCBI Taxonomy" id="451379"/>
    <lineage>
        <taxon>Eukaryota</taxon>
        <taxon>Metazoa</taxon>
        <taxon>Ecdysozoa</taxon>
        <taxon>Nematoda</taxon>
        <taxon>Chromadorea</taxon>
        <taxon>Rhabditida</taxon>
        <taxon>Spirurina</taxon>
        <taxon>Oxyuridomorpha</taxon>
        <taxon>Oxyuroidea</taxon>
        <taxon>Oxyuridae</taxon>
        <taxon>Syphacia</taxon>
    </lineage>
</organism>
<dbReference type="InterPro" id="IPR017855">
    <property type="entry name" value="SMAD-like_dom_sf"/>
</dbReference>
<evidence type="ECO:0000313" key="2">
    <source>
        <dbReference type="Proteomes" id="UP000046393"/>
    </source>
</evidence>
<dbReference type="GO" id="GO:0050793">
    <property type="term" value="P:regulation of developmental process"/>
    <property type="evidence" value="ECO:0007669"/>
    <property type="project" value="UniProtKB-ARBA"/>
</dbReference>
<keyword evidence="2" id="KW-1185">Reference proteome</keyword>
<dbReference type="PANTHER" id="PTHR22742">
    <property type="entry name" value="EXPANSION, ISOFORM A-RELATED"/>
    <property type="match status" value="1"/>
</dbReference>
<dbReference type="Gene3D" id="2.60.200.10">
    <property type="match status" value="1"/>
</dbReference>
<sequence length="225" mass="25835">MDHINEVLEKLEQGSIDDEIWGKIIIMERGKRTAKAYLRKTTIIVDGGEDEFDGKTLGFNHFTNPERDEYTDELRSKIGDGVIIKMDNQGNIKAMARGSTPIIVQGWKEPNLNCISERLLREQGKLKTRGEHQSNDEERIAKIFDMRRFKSAVSRELMQPDPDARELLMKTCVRVSLVKDCGFDAMKTPCWFMIINLVALDMLKTKMPQVLNHCKLILVKAQLLQ</sequence>
<dbReference type="FunFam" id="2.60.200.10:FF:000006">
    <property type="entry name" value="Expansion, isoform A"/>
    <property type="match status" value="1"/>
</dbReference>
<evidence type="ECO:0000259" key="1">
    <source>
        <dbReference type="PROSITE" id="PS51076"/>
    </source>
</evidence>
<evidence type="ECO:0000313" key="3">
    <source>
        <dbReference type="WBParaSite" id="SMUV_0000283101-mRNA-1"/>
    </source>
</evidence>
<dbReference type="Proteomes" id="UP000046393">
    <property type="component" value="Unplaced"/>
</dbReference>
<protein>
    <submittedName>
        <fullName evidence="3">MH2 domain-containing protein</fullName>
    </submittedName>
</protein>
<dbReference type="AlphaFoldDB" id="A0A0N5AF01"/>
<proteinExistence type="predicted"/>
<reference evidence="3" key="1">
    <citation type="submission" date="2017-02" db="UniProtKB">
        <authorList>
            <consortium name="WormBaseParasite"/>
        </authorList>
    </citation>
    <scope>IDENTIFICATION</scope>
</reference>
<dbReference type="GO" id="GO:0009791">
    <property type="term" value="P:post-embryonic development"/>
    <property type="evidence" value="ECO:0007669"/>
    <property type="project" value="UniProtKB-ARBA"/>
</dbReference>
<dbReference type="InterPro" id="IPR008984">
    <property type="entry name" value="SMAD_FHA_dom_sf"/>
</dbReference>
<dbReference type="PROSITE" id="PS51076">
    <property type="entry name" value="MH2"/>
    <property type="match status" value="1"/>
</dbReference>
<dbReference type="GO" id="GO:0051239">
    <property type="term" value="P:regulation of multicellular organismal process"/>
    <property type="evidence" value="ECO:0007669"/>
    <property type="project" value="UniProtKB-ARBA"/>
</dbReference>
<name>A0A0N5AF01_9BILA</name>